<proteinExistence type="predicted"/>
<name>A0A8H3X8W0_GIGMA</name>
<sequence length="220" mass="25600">MIIDIDNYIISSGSHYQFEKWIKELSKHEELLPEGLLFLAFGNEQKGQKNYLDRGFNTVIYYIVTSFVAFNIASQNKIQHNTDSSWLSEIQKEKIVEIENNIVDQLPNPLIFKPYKIDNKQSTTGFIQPITDQEVNIPEIYIPDPININPNLIANIEQVLLHIETILGIKNKVRQWMVVICDGVLYRLATKLKKKFSWLVLVPGQLHEEMNMLHTYIELN</sequence>
<evidence type="ECO:0000313" key="2">
    <source>
        <dbReference type="Proteomes" id="UP000439903"/>
    </source>
</evidence>
<dbReference type="Proteomes" id="UP000439903">
    <property type="component" value="Unassembled WGS sequence"/>
</dbReference>
<protein>
    <submittedName>
        <fullName evidence="1">Uncharacterized protein</fullName>
    </submittedName>
</protein>
<dbReference type="EMBL" id="WTPW01001555">
    <property type="protein sequence ID" value="KAF0429070.1"/>
    <property type="molecule type" value="Genomic_DNA"/>
</dbReference>
<evidence type="ECO:0000313" key="1">
    <source>
        <dbReference type="EMBL" id="KAF0429070.1"/>
    </source>
</evidence>
<dbReference type="OrthoDB" id="2448326at2759"/>
<organism evidence="1 2">
    <name type="scientific">Gigaspora margarita</name>
    <dbReference type="NCBI Taxonomy" id="4874"/>
    <lineage>
        <taxon>Eukaryota</taxon>
        <taxon>Fungi</taxon>
        <taxon>Fungi incertae sedis</taxon>
        <taxon>Mucoromycota</taxon>
        <taxon>Glomeromycotina</taxon>
        <taxon>Glomeromycetes</taxon>
        <taxon>Diversisporales</taxon>
        <taxon>Gigasporaceae</taxon>
        <taxon>Gigaspora</taxon>
    </lineage>
</organism>
<reference evidence="1 2" key="1">
    <citation type="journal article" date="2019" name="Environ. Microbiol.">
        <title>At the nexus of three kingdoms: the genome of the mycorrhizal fungus Gigaspora margarita provides insights into plant, endobacterial and fungal interactions.</title>
        <authorList>
            <person name="Venice F."/>
            <person name="Ghignone S."/>
            <person name="Salvioli di Fossalunga A."/>
            <person name="Amselem J."/>
            <person name="Novero M."/>
            <person name="Xianan X."/>
            <person name="Sedzielewska Toro K."/>
            <person name="Morin E."/>
            <person name="Lipzen A."/>
            <person name="Grigoriev I.V."/>
            <person name="Henrissat B."/>
            <person name="Martin F.M."/>
            <person name="Bonfante P."/>
        </authorList>
    </citation>
    <scope>NUCLEOTIDE SEQUENCE [LARGE SCALE GENOMIC DNA]</scope>
    <source>
        <strain evidence="1 2">BEG34</strain>
    </source>
</reference>
<keyword evidence="2" id="KW-1185">Reference proteome</keyword>
<accession>A0A8H3X8W0</accession>
<gene>
    <name evidence="1" type="ORF">F8M41_005790</name>
</gene>
<dbReference type="AlphaFoldDB" id="A0A8H3X8W0"/>
<comment type="caution">
    <text evidence="1">The sequence shown here is derived from an EMBL/GenBank/DDBJ whole genome shotgun (WGS) entry which is preliminary data.</text>
</comment>